<keyword evidence="2" id="KW-0433">Leucine-rich repeat</keyword>
<dbReference type="PANTHER" id="PTHR48060">
    <property type="entry name" value="DNA DAMAGE-REPAIR/TOLERATION PROTEIN DRT100"/>
    <property type="match status" value="1"/>
</dbReference>
<dbReference type="Pfam" id="PF08263">
    <property type="entry name" value="LRRNT_2"/>
    <property type="match status" value="1"/>
</dbReference>
<name>A0A7N0V8Z4_KALFE</name>
<dbReference type="Gramene" id="Kaladp0151s0001.1.v1.1">
    <property type="protein sequence ID" value="Kaladp0151s0001.1.v1.1"/>
    <property type="gene ID" value="Kaladp0151s0001.v1.1"/>
</dbReference>
<evidence type="ECO:0000256" key="1">
    <source>
        <dbReference type="ARBA" id="ARBA00004370"/>
    </source>
</evidence>
<dbReference type="Gene3D" id="3.80.10.10">
    <property type="entry name" value="Ribonuclease Inhibitor"/>
    <property type="match status" value="1"/>
</dbReference>
<dbReference type="Pfam" id="PF00560">
    <property type="entry name" value="LRR_1"/>
    <property type="match status" value="2"/>
</dbReference>
<evidence type="ECO:0000256" key="5">
    <source>
        <dbReference type="ARBA" id="ARBA00023136"/>
    </source>
</evidence>
<dbReference type="Proteomes" id="UP000594263">
    <property type="component" value="Unplaced"/>
</dbReference>
<dbReference type="FunFam" id="3.80.10.10:FF:000041">
    <property type="entry name" value="LRR receptor-like serine/threonine-protein kinase ERECTA"/>
    <property type="match status" value="1"/>
</dbReference>
<dbReference type="EnsemblPlants" id="Kaladp0151s0001.1.v1.1">
    <property type="protein sequence ID" value="Kaladp0151s0001.1.v1.1"/>
    <property type="gene ID" value="Kaladp0151s0001.v1.1"/>
</dbReference>
<keyword evidence="9" id="KW-1185">Reference proteome</keyword>
<keyword evidence="6" id="KW-0325">Glycoprotein</keyword>
<evidence type="ECO:0000256" key="3">
    <source>
        <dbReference type="ARBA" id="ARBA00022729"/>
    </source>
</evidence>
<evidence type="ECO:0000256" key="6">
    <source>
        <dbReference type="ARBA" id="ARBA00023180"/>
    </source>
</evidence>
<dbReference type="InterPro" id="IPR001611">
    <property type="entry name" value="Leu-rich_rpt"/>
</dbReference>
<comment type="subcellular location">
    <subcellularLocation>
        <location evidence="1">Membrane</location>
    </subcellularLocation>
</comment>
<dbReference type="GO" id="GO:0016020">
    <property type="term" value="C:membrane"/>
    <property type="evidence" value="ECO:0007669"/>
    <property type="project" value="UniProtKB-SubCell"/>
</dbReference>
<sequence>MAGGAEACPPGDRAALMAFKSALQEPYLGIFNSWTGIDCCHNWYGISCDATTRRVADINLRGESEDPIFERAKRTGYMTGTISPAVCKLTRLSSLTIADWKGISGEIPRCITRLPYLRILDLIGNKLTGDIPPSIGRLHRLTVLNVADNQISGTIPESIFILNDIRKVILFRKMIYTMT</sequence>
<dbReference type="FunFam" id="3.80.10.10:FF:000555">
    <property type="entry name" value="Leucine-rich repeat family protein"/>
    <property type="match status" value="1"/>
</dbReference>
<proteinExistence type="predicted"/>
<keyword evidence="3" id="KW-0732">Signal</keyword>
<dbReference type="AlphaFoldDB" id="A0A7N0V8Z4"/>
<dbReference type="InterPro" id="IPR032675">
    <property type="entry name" value="LRR_dom_sf"/>
</dbReference>
<feature type="domain" description="Leucine-rich repeat-containing N-terminal plant-type" evidence="7">
    <location>
        <begin position="10"/>
        <end position="49"/>
    </location>
</feature>
<evidence type="ECO:0000256" key="2">
    <source>
        <dbReference type="ARBA" id="ARBA00022614"/>
    </source>
</evidence>
<evidence type="ECO:0000313" key="9">
    <source>
        <dbReference type="Proteomes" id="UP000594263"/>
    </source>
</evidence>
<keyword evidence="4" id="KW-0677">Repeat</keyword>
<protein>
    <recommendedName>
        <fullName evidence="7">Leucine-rich repeat-containing N-terminal plant-type domain-containing protein</fullName>
    </recommendedName>
</protein>
<keyword evidence="5" id="KW-0472">Membrane</keyword>
<dbReference type="PANTHER" id="PTHR48060:SF3">
    <property type="entry name" value="LEUCINE-RICH REPEAT (LRR) FAMILY PROTEIN"/>
    <property type="match status" value="1"/>
</dbReference>
<dbReference type="OMA" id="PVICDIN"/>
<dbReference type="InterPro" id="IPR053211">
    <property type="entry name" value="DNA_repair-toleration"/>
</dbReference>
<accession>A0A7N0V8Z4</accession>
<organism evidence="8 9">
    <name type="scientific">Kalanchoe fedtschenkoi</name>
    <name type="common">Lavender scallops</name>
    <name type="synonym">South American air plant</name>
    <dbReference type="NCBI Taxonomy" id="63787"/>
    <lineage>
        <taxon>Eukaryota</taxon>
        <taxon>Viridiplantae</taxon>
        <taxon>Streptophyta</taxon>
        <taxon>Embryophyta</taxon>
        <taxon>Tracheophyta</taxon>
        <taxon>Spermatophyta</taxon>
        <taxon>Magnoliopsida</taxon>
        <taxon>eudicotyledons</taxon>
        <taxon>Gunneridae</taxon>
        <taxon>Pentapetalae</taxon>
        <taxon>Saxifragales</taxon>
        <taxon>Crassulaceae</taxon>
        <taxon>Kalanchoe</taxon>
    </lineage>
</organism>
<reference evidence="8" key="1">
    <citation type="submission" date="2021-01" db="UniProtKB">
        <authorList>
            <consortium name="EnsemblPlants"/>
        </authorList>
    </citation>
    <scope>IDENTIFICATION</scope>
</reference>
<evidence type="ECO:0000256" key="4">
    <source>
        <dbReference type="ARBA" id="ARBA00022737"/>
    </source>
</evidence>
<evidence type="ECO:0000313" key="8">
    <source>
        <dbReference type="EnsemblPlants" id="Kaladp0151s0001.1.v1.1"/>
    </source>
</evidence>
<dbReference type="SUPFAM" id="SSF52058">
    <property type="entry name" value="L domain-like"/>
    <property type="match status" value="1"/>
</dbReference>
<evidence type="ECO:0000259" key="7">
    <source>
        <dbReference type="Pfam" id="PF08263"/>
    </source>
</evidence>
<dbReference type="InterPro" id="IPR013210">
    <property type="entry name" value="LRR_N_plant-typ"/>
</dbReference>